<dbReference type="InterPro" id="IPR051254">
    <property type="entry name" value="PPP1R15"/>
</dbReference>
<reference evidence="2" key="2">
    <citation type="journal article" date="2023" name="BMC Genomics">
        <title>Pest status, molecular evolution, and epigenetic factors derived from the genome assembly of Frankliniella fusca, a thysanopteran phytovirus vector.</title>
        <authorList>
            <person name="Catto M.A."/>
            <person name="Labadie P.E."/>
            <person name="Jacobson A.L."/>
            <person name="Kennedy G.G."/>
            <person name="Srinivasan R."/>
            <person name="Hunt B.G."/>
        </authorList>
    </citation>
    <scope>NUCLEOTIDE SEQUENCE</scope>
    <source>
        <strain evidence="2">PL_HMW_Pooled</strain>
    </source>
</reference>
<feature type="region of interest" description="Disordered" evidence="1">
    <location>
        <begin position="159"/>
        <end position="316"/>
    </location>
</feature>
<accession>A0AAE1LBH5</accession>
<dbReference type="GO" id="GO:0019888">
    <property type="term" value="F:protein phosphatase regulator activity"/>
    <property type="evidence" value="ECO:0007669"/>
    <property type="project" value="TreeGrafter"/>
</dbReference>
<evidence type="ECO:0000256" key="1">
    <source>
        <dbReference type="SAM" id="MobiDB-lite"/>
    </source>
</evidence>
<dbReference type="PANTHER" id="PTHR16489">
    <property type="entry name" value="GH11727P"/>
    <property type="match status" value="1"/>
</dbReference>
<feature type="compositionally biased region" description="Low complexity" evidence="1">
    <location>
        <begin position="236"/>
        <end position="246"/>
    </location>
</feature>
<feature type="compositionally biased region" description="Basic residues" evidence="1">
    <location>
        <begin position="224"/>
        <end position="233"/>
    </location>
</feature>
<keyword evidence="3" id="KW-1185">Reference proteome</keyword>
<feature type="compositionally biased region" description="Basic and acidic residues" evidence="1">
    <location>
        <begin position="252"/>
        <end position="272"/>
    </location>
</feature>
<evidence type="ECO:0000313" key="2">
    <source>
        <dbReference type="EMBL" id="KAK3912037.1"/>
    </source>
</evidence>
<feature type="compositionally biased region" description="Basic and acidic residues" evidence="1">
    <location>
        <begin position="282"/>
        <end position="296"/>
    </location>
</feature>
<dbReference type="AlphaFoldDB" id="A0AAE1LBH5"/>
<sequence>MSLPVMGLCPDSKRTLNFCSFMKKNPTNSTMLDKGGVSVYPTGNGCSANPVNHRESKFHTYFSQATSFNDKQRFIPSLRFVPVGGFLGSKSQVRSSSPQIFWDLVCTTIVPNILGAATECLKQHCEFHCAPSPPKKKFAKEMGLENLAIVDSQDFPSVIDKQTSPVSPAECPKQSYAEVARAPSLKPSRPNKILNPSSGPRDLTVTRPRRRGNRHRSDSSDCRSRKRSSKQHRSSSDSVSSPTSESQTGGLKDLRLDQKEKHFSHLKTDHNNRNFIKSNRRLSSEQRETCVKEKQQSHSRPKRHMQSRSHCDKRSSGARNFNCDIDKINWRTGEPIRNKMGSKRFMDMDSEEFANDEPFNESLSSELGSGDCNGEVRKVASSPKVFSPPNYSLGGSPVRRVRHPSECSVDSEDSFIVFQTGTTSDDSLSDLTSDYSDSDDTYESDSSEEEDLCDGLSPTSLRLKEVNDLWQKEYQLGSNSVDALSGNDYDVHDHEDGNKKVRFSDSKPTIHRMLTWDFAYRSSRLGPWEQMARDRDRFKTRIRLCESTISPVLSCTHRNKIWKKLHSELS</sequence>
<dbReference type="Proteomes" id="UP001219518">
    <property type="component" value="Unassembled WGS sequence"/>
</dbReference>
<proteinExistence type="predicted"/>
<name>A0AAE1LBH5_9NEOP</name>
<dbReference type="GO" id="GO:0034976">
    <property type="term" value="P:response to endoplasmic reticulum stress"/>
    <property type="evidence" value="ECO:0007669"/>
    <property type="project" value="TreeGrafter"/>
</dbReference>
<dbReference type="PANTHER" id="PTHR16489:SF12">
    <property type="entry name" value="GH11727P"/>
    <property type="match status" value="1"/>
</dbReference>
<feature type="compositionally biased region" description="Acidic residues" evidence="1">
    <location>
        <begin position="436"/>
        <end position="453"/>
    </location>
</feature>
<dbReference type="GO" id="GO:0000164">
    <property type="term" value="C:protein phosphatase type 1 complex"/>
    <property type="evidence" value="ECO:0007669"/>
    <property type="project" value="TreeGrafter"/>
</dbReference>
<feature type="compositionally biased region" description="Basic residues" evidence="1">
    <location>
        <begin position="297"/>
        <end position="307"/>
    </location>
</feature>
<evidence type="ECO:0000313" key="3">
    <source>
        <dbReference type="Proteomes" id="UP001219518"/>
    </source>
</evidence>
<comment type="caution">
    <text evidence="2">The sequence shown here is derived from an EMBL/GenBank/DDBJ whole genome shotgun (WGS) entry which is preliminary data.</text>
</comment>
<reference evidence="2" key="1">
    <citation type="submission" date="2021-07" db="EMBL/GenBank/DDBJ databases">
        <authorList>
            <person name="Catto M.A."/>
            <person name="Jacobson A."/>
            <person name="Kennedy G."/>
            <person name="Labadie P."/>
            <person name="Hunt B.G."/>
            <person name="Srinivasan R."/>
        </authorList>
    </citation>
    <scope>NUCLEOTIDE SEQUENCE</scope>
    <source>
        <strain evidence="2">PL_HMW_Pooled</strain>
        <tissue evidence="2">Head</tissue>
    </source>
</reference>
<organism evidence="2 3">
    <name type="scientific">Frankliniella fusca</name>
    <dbReference type="NCBI Taxonomy" id="407009"/>
    <lineage>
        <taxon>Eukaryota</taxon>
        <taxon>Metazoa</taxon>
        <taxon>Ecdysozoa</taxon>
        <taxon>Arthropoda</taxon>
        <taxon>Hexapoda</taxon>
        <taxon>Insecta</taxon>
        <taxon>Pterygota</taxon>
        <taxon>Neoptera</taxon>
        <taxon>Paraneoptera</taxon>
        <taxon>Thysanoptera</taxon>
        <taxon>Terebrantia</taxon>
        <taxon>Thripoidea</taxon>
        <taxon>Thripidae</taxon>
        <taxon>Frankliniella</taxon>
    </lineage>
</organism>
<dbReference type="EMBL" id="JAHWGI010000289">
    <property type="protein sequence ID" value="KAK3912037.1"/>
    <property type="molecule type" value="Genomic_DNA"/>
</dbReference>
<protein>
    <submittedName>
        <fullName evidence="2">Protein phosphatase 1 regulatory subunit 15A</fullName>
    </submittedName>
</protein>
<gene>
    <name evidence="2" type="ORF">KUF71_021607</name>
</gene>
<dbReference type="GO" id="GO:0005783">
    <property type="term" value="C:endoplasmic reticulum"/>
    <property type="evidence" value="ECO:0007669"/>
    <property type="project" value="TreeGrafter"/>
</dbReference>
<feature type="region of interest" description="Disordered" evidence="1">
    <location>
        <begin position="427"/>
        <end position="457"/>
    </location>
</feature>